<comment type="caution">
    <text evidence="6">The sequence shown here is derived from an EMBL/GenBank/DDBJ whole genome shotgun (WGS) entry which is preliminary data.</text>
</comment>
<proteinExistence type="inferred from homology"/>
<reference evidence="6" key="1">
    <citation type="submission" date="2022-12" db="EMBL/GenBank/DDBJ databases">
        <title>Chromosome-level genome assembly of the bean flower thrips Megalurothrips usitatus.</title>
        <authorList>
            <person name="Ma L."/>
            <person name="Liu Q."/>
            <person name="Li H."/>
            <person name="Cai W."/>
        </authorList>
    </citation>
    <scope>NUCLEOTIDE SEQUENCE</scope>
    <source>
        <strain evidence="6">Cailab_2022a</strain>
    </source>
</reference>
<dbReference type="GO" id="GO:0005975">
    <property type="term" value="P:carbohydrate metabolic process"/>
    <property type="evidence" value="ECO:0007669"/>
    <property type="project" value="InterPro"/>
</dbReference>
<keyword evidence="2" id="KW-0378">Hydrolase</keyword>
<name>A0AAV7XDS8_9NEOP</name>
<evidence type="ECO:0000256" key="2">
    <source>
        <dbReference type="ARBA" id="ARBA00022801"/>
    </source>
</evidence>
<evidence type="ECO:0000256" key="4">
    <source>
        <dbReference type="RuleBase" id="RU003690"/>
    </source>
</evidence>
<dbReference type="Pfam" id="PF00232">
    <property type="entry name" value="Glyco_hydro_1"/>
    <property type="match status" value="1"/>
</dbReference>
<keyword evidence="3" id="KW-0326">Glycosidase</keyword>
<protein>
    <submittedName>
        <fullName evidence="6">Uncharacterized protein</fullName>
    </submittedName>
</protein>
<evidence type="ECO:0000313" key="7">
    <source>
        <dbReference type="Proteomes" id="UP001075354"/>
    </source>
</evidence>
<dbReference type="SUPFAM" id="SSF51445">
    <property type="entry name" value="(Trans)glycosidases"/>
    <property type="match status" value="1"/>
</dbReference>
<dbReference type="Gene3D" id="3.20.20.80">
    <property type="entry name" value="Glycosidases"/>
    <property type="match status" value="1"/>
</dbReference>
<evidence type="ECO:0000256" key="5">
    <source>
        <dbReference type="SAM" id="SignalP"/>
    </source>
</evidence>
<evidence type="ECO:0000256" key="3">
    <source>
        <dbReference type="ARBA" id="ARBA00023295"/>
    </source>
</evidence>
<dbReference type="GO" id="GO:0008422">
    <property type="term" value="F:beta-glucosidase activity"/>
    <property type="evidence" value="ECO:0007669"/>
    <property type="project" value="TreeGrafter"/>
</dbReference>
<dbReference type="PANTHER" id="PTHR10353:SF36">
    <property type="entry name" value="LP05116P"/>
    <property type="match status" value="1"/>
</dbReference>
<dbReference type="InterPro" id="IPR001360">
    <property type="entry name" value="Glyco_hydro_1"/>
</dbReference>
<dbReference type="Proteomes" id="UP001075354">
    <property type="component" value="Chromosome 10"/>
</dbReference>
<comment type="similarity">
    <text evidence="1 4">Belongs to the glycosyl hydrolase 1 family.</text>
</comment>
<dbReference type="PANTHER" id="PTHR10353">
    <property type="entry name" value="GLYCOSYL HYDROLASE"/>
    <property type="match status" value="1"/>
</dbReference>
<gene>
    <name evidence="6" type="ORF">ONE63_001320</name>
</gene>
<feature type="chain" id="PRO_5043922304" evidence="5">
    <location>
        <begin position="24"/>
        <end position="403"/>
    </location>
</feature>
<feature type="signal peptide" evidence="5">
    <location>
        <begin position="1"/>
        <end position="23"/>
    </location>
</feature>
<accession>A0AAV7XDS8</accession>
<organism evidence="6 7">
    <name type="scientific">Megalurothrips usitatus</name>
    <name type="common">bean blossom thrips</name>
    <dbReference type="NCBI Taxonomy" id="439358"/>
    <lineage>
        <taxon>Eukaryota</taxon>
        <taxon>Metazoa</taxon>
        <taxon>Ecdysozoa</taxon>
        <taxon>Arthropoda</taxon>
        <taxon>Hexapoda</taxon>
        <taxon>Insecta</taxon>
        <taxon>Pterygota</taxon>
        <taxon>Neoptera</taxon>
        <taxon>Paraneoptera</taxon>
        <taxon>Thysanoptera</taxon>
        <taxon>Terebrantia</taxon>
        <taxon>Thripoidea</taxon>
        <taxon>Thripidae</taxon>
        <taxon>Megalurothrips</taxon>
    </lineage>
</organism>
<dbReference type="AlphaFoldDB" id="A0AAV7XDS8"/>
<sequence length="403" mass="44105">MDHVATMHVSLLLLLAAAYQAAGLPAAVLQADADRYKLPAELLVGAGVSALQSEGAWNASGKVESAADHLIHALGASTFPVSHDVAADSYHRFREDVAMAAKLKLKLYKFSMSWARILPTADAKVNKTEGVQFYHDLISEIKAHNMTPMVILYHFDHPLALENEFMGWQSSKMVDRFAEYARFVFDEYGQEVDLWASINEPNMYCTYFNLMYVEANLRKKDEIDMYTCLHNNILAHKEAYKIFKEGRASGKLGFTSLIMHGKPATTSAEDVYAADSFNAIQTGMLLHPVVYGDYPEEVKLLVGSKLPVFTTEEQKDLKDSTDFIGYNLYFGMEVTYKHPAASPTLHEGGGGAAANVMMGVIMAVLQDLPFVNVAMGGGGSGAAAAFTSVMTDGARKTLDQLTG</sequence>
<evidence type="ECO:0000256" key="1">
    <source>
        <dbReference type="ARBA" id="ARBA00010838"/>
    </source>
</evidence>
<keyword evidence="7" id="KW-1185">Reference proteome</keyword>
<keyword evidence="5" id="KW-0732">Signal</keyword>
<dbReference type="InterPro" id="IPR017853">
    <property type="entry name" value="GH"/>
</dbReference>
<evidence type="ECO:0000313" key="6">
    <source>
        <dbReference type="EMBL" id="KAJ1523466.1"/>
    </source>
</evidence>
<dbReference type="EMBL" id="JAPTSV010000010">
    <property type="protein sequence ID" value="KAJ1523466.1"/>
    <property type="molecule type" value="Genomic_DNA"/>
</dbReference>